<dbReference type="AlphaFoldDB" id="A0A1H1UTP1"/>
<dbReference type="InterPro" id="IPR029063">
    <property type="entry name" value="SAM-dependent_MTases_sf"/>
</dbReference>
<dbReference type="Proteomes" id="UP000198983">
    <property type="component" value="Chromosome I"/>
</dbReference>
<name>A0A1H1UTP1_9ACTN</name>
<keyword evidence="3" id="KW-1185">Reference proteome</keyword>
<feature type="domain" description="Methyltransferase type 11" evidence="1">
    <location>
        <begin position="76"/>
        <end position="122"/>
    </location>
</feature>
<dbReference type="GO" id="GO:0008757">
    <property type="term" value="F:S-adenosylmethionine-dependent methyltransferase activity"/>
    <property type="evidence" value="ECO:0007669"/>
    <property type="project" value="InterPro"/>
</dbReference>
<gene>
    <name evidence="2" type="ORF">SAMN04489717_3774</name>
</gene>
<keyword evidence="2" id="KW-0489">Methyltransferase</keyword>
<reference evidence="2 3" key="1">
    <citation type="submission" date="2016-10" db="EMBL/GenBank/DDBJ databases">
        <authorList>
            <person name="de Groot N.N."/>
        </authorList>
    </citation>
    <scope>NUCLEOTIDE SEQUENCE [LARGE SCALE GENOMIC DNA]</scope>
    <source>
        <strain evidence="2 3">DSM 22024</strain>
    </source>
</reference>
<dbReference type="SUPFAM" id="SSF53335">
    <property type="entry name" value="S-adenosyl-L-methionine-dependent methyltransferases"/>
    <property type="match status" value="1"/>
</dbReference>
<keyword evidence="2" id="KW-0808">Transferase</keyword>
<dbReference type="EMBL" id="LT629732">
    <property type="protein sequence ID" value="SDS75958.1"/>
    <property type="molecule type" value="Genomic_DNA"/>
</dbReference>
<protein>
    <submittedName>
        <fullName evidence="2">Predicted SAM-depedendent methyltransferase</fullName>
    </submittedName>
</protein>
<proteinExistence type="predicted"/>
<dbReference type="Pfam" id="PF08241">
    <property type="entry name" value="Methyltransf_11"/>
    <property type="match status" value="1"/>
</dbReference>
<dbReference type="STRING" id="117157.SAMN04489717_3774"/>
<sequence>MNLRHVLKQSDAMVGLVHDSRKMLRIPALVRRRRIIDNYLATHGIRRLQIGAGRTSLDGWLSTDISPGPYGSVFLDASKAFPFDDAVFDTVYSEHMIEHISWDDGLFMLSEIRRVLKPGGVVRIATPDLAVLLSLYGRDQSALGEKYVRWITDEFLPQVDVYDASFVINNAFRNWGHQFLYDGNLMEMAMSRAGFADIRRCSPGESSHADLRAVESHGKHVADEEMAAFETMVYEGARPR</sequence>
<evidence type="ECO:0000259" key="1">
    <source>
        <dbReference type="Pfam" id="PF08241"/>
    </source>
</evidence>
<organism evidence="2 3">
    <name type="scientific">Actinopolymorpha singaporensis</name>
    <dbReference type="NCBI Taxonomy" id="117157"/>
    <lineage>
        <taxon>Bacteria</taxon>
        <taxon>Bacillati</taxon>
        <taxon>Actinomycetota</taxon>
        <taxon>Actinomycetes</taxon>
        <taxon>Propionibacteriales</taxon>
        <taxon>Actinopolymorphaceae</taxon>
        <taxon>Actinopolymorpha</taxon>
    </lineage>
</organism>
<dbReference type="RefSeq" id="WP_241828031.1">
    <property type="nucleotide sequence ID" value="NZ_LT629732.1"/>
</dbReference>
<dbReference type="InterPro" id="IPR013216">
    <property type="entry name" value="Methyltransf_11"/>
</dbReference>
<evidence type="ECO:0000313" key="3">
    <source>
        <dbReference type="Proteomes" id="UP000198983"/>
    </source>
</evidence>
<evidence type="ECO:0000313" key="2">
    <source>
        <dbReference type="EMBL" id="SDS75958.1"/>
    </source>
</evidence>
<accession>A0A1H1UTP1</accession>
<dbReference type="GO" id="GO:0032259">
    <property type="term" value="P:methylation"/>
    <property type="evidence" value="ECO:0007669"/>
    <property type="project" value="UniProtKB-KW"/>
</dbReference>
<dbReference type="Gene3D" id="3.40.50.150">
    <property type="entry name" value="Vaccinia Virus protein VP39"/>
    <property type="match status" value="1"/>
</dbReference>